<reference evidence="1" key="1">
    <citation type="submission" date="2020-03" db="EMBL/GenBank/DDBJ databases">
        <title>The deep terrestrial virosphere.</title>
        <authorList>
            <person name="Holmfeldt K."/>
            <person name="Nilsson E."/>
            <person name="Simone D."/>
            <person name="Lopez-Fernandez M."/>
            <person name="Wu X."/>
            <person name="de Brujin I."/>
            <person name="Lundin D."/>
            <person name="Andersson A."/>
            <person name="Bertilsson S."/>
            <person name="Dopson M."/>
        </authorList>
    </citation>
    <scope>NUCLEOTIDE SEQUENCE</scope>
    <source>
        <strain evidence="1">MM415B02115</strain>
    </source>
</reference>
<proteinExistence type="predicted"/>
<accession>A0A6M3KWB5</accession>
<gene>
    <name evidence="1" type="ORF">MM415B02115_0012</name>
</gene>
<evidence type="ECO:0000313" key="1">
    <source>
        <dbReference type="EMBL" id="QJA86210.1"/>
    </source>
</evidence>
<dbReference type="AlphaFoldDB" id="A0A6M3KWB5"/>
<protein>
    <submittedName>
        <fullName evidence="1">Uncharacterized protein</fullName>
    </submittedName>
</protein>
<sequence>MWCLRHLREFCNTPDEHHAVCMGLLFPLPIWWPICRWNVGESARILGSEPWYVALGMSLRVIGLILLVKGVF</sequence>
<name>A0A6M3KWB5_9ZZZZ</name>
<dbReference type="EMBL" id="MT142622">
    <property type="protein sequence ID" value="QJA86210.1"/>
    <property type="molecule type" value="Genomic_DNA"/>
</dbReference>
<organism evidence="1">
    <name type="scientific">viral metagenome</name>
    <dbReference type="NCBI Taxonomy" id="1070528"/>
    <lineage>
        <taxon>unclassified sequences</taxon>
        <taxon>metagenomes</taxon>
        <taxon>organismal metagenomes</taxon>
    </lineage>
</organism>